<comment type="caution">
    <text evidence="1">The sequence shown here is derived from an EMBL/GenBank/DDBJ whole genome shotgun (WGS) entry which is preliminary data.</text>
</comment>
<protein>
    <submittedName>
        <fullName evidence="1">Uncharacterized protein</fullName>
    </submittedName>
</protein>
<name>A0AAV3A2Y9_PYXAD</name>
<gene>
    <name evidence="1" type="ORF">GDO54_017518</name>
</gene>
<dbReference type="Proteomes" id="UP001181693">
    <property type="component" value="Unassembled WGS sequence"/>
</dbReference>
<accession>A0AAV3A2Y9</accession>
<evidence type="ECO:0000313" key="2">
    <source>
        <dbReference type="Proteomes" id="UP001181693"/>
    </source>
</evidence>
<evidence type="ECO:0000313" key="1">
    <source>
        <dbReference type="EMBL" id="DBA20772.1"/>
    </source>
</evidence>
<reference evidence="1" key="1">
    <citation type="thesis" date="2020" institute="ProQuest LLC" country="789 East Eisenhower Parkway, Ann Arbor, MI, USA">
        <title>Comparative Genomics and Chromosome Evolution.</title>
        <authorList>
            <person name="Mudd A.B."/>
        </authorList>
    </citation>
    <scope>NUCLEOTIDE SEQUENCE</scope>
    <source>
        <strain evidence="1">1538</strain>
        <tissue evidence="1">Blood</tissue>
    </source>
</reference>
<keyword evidence="2" id="KW-1185">Reference proteome</keyword>
<dbReference type="EMBL" id="DYDO01000007">
    <property type="protein sequence ID" value="DBA20772.1"/>
    <property type="molecule type" value="Genomic_DNA"/>
</dbReference>
<dbReference type="AlphaFoldDB" id="A0AAV3A2Y9"/>
<proteinExistence type="predicted"/>
<organism evidence="1 2">
    <name type="scientific">Pyxicephalus adspersus</name>
    <name type="common">African bullfrog</name>
    <dbReference type="NCBI Taxonomy" id="30357"/>
    <lineage>
        <taxon>Eukaryota</taxon>
        <taxon>Metazoa</taxon>
        <taxon>Chordata</taxon>
        <taxon>Craniata</taxon>
        <taxon>Vertebrata</taxon>
        <taxon>Euteleostomi</taxon>
        <taxon>Amphibia</taxon>
        <taxon>Batrachia</taxon>
        <taxon>Anura</taxon>
        <taxon>Neobatrachia</taxon>
        <taxon>Ranoidea</taxon>
        <taxon>Pyxicephalidae</taxon>
        <taxon>Pyxicephalinae</taxon>
        <taxon>Pyxicephalus</taxon>
    </lineage>
</organism>
<sequence length="89" mass="10263">MIVTVLGETMNCQISYYQPQTCRIFFNLAYIKLNSCTDISMTCLLFHKEKGTTLAINSTYDDGYACYPTQLYVKIFLNNFTPEETVKSF</sequence>